<keyword evidence="11" id="KW-0472">Membrane</keyword>
<dbReference type="GO" id="GO:0005829">
    <property type="term" value="C:cytosol"/>
    <property type="evidence" value="ECO:0007669"/>
    <property type="project" value="UniProtKB-SubCell"/>
</dbReference>
<dbReference type="GO" id="GO:0004622">
    <property type="term" value="F:phosphatidylcholine lysophospholipase activity"/>
    <property type="evidence" value="ECO:0007669"/>
    <property type="project" value="UniProtKB-EC"/>
</dbReference>
<evidence type="ECO:0000259" key="16">
    <source>
        <dbReference type="PROSITE" id="PS50004"/>
    </source>
</evidence>
<dbReference type="GO" id="GO:0005544">
    <property type="term" value="F:calcium-dependent phospholipid binding"/>
    <property type="evidence" value="ECO:0007669"/>
    <property type="project" value="TreeGrafter"/>
</dbReference>
<comment type="catalytic activity">
    <reaction evidence="1 15">
        <text>a 1,2-diacyl-sn-glycero-3-phosphocholine + H2O = a 1-acyl-sn-glycero-3-phosphocholine + a fatty acid + H(+)</text>
        <dbReference type="Rhea" id="RHEA:15801"/>
        <dbReference type="ChEBI" id="CHEBI:15377"/>
        <dbReference type="ChEBI" id="CHEBI:15378"/>
        <dbReference type="ChEBI" id="CHEBI:28868"/>
        <dbReference type="ChEBI" id="CHEBI:57643"/>
        <dbReference type="ChEBI" id="CHEBI:58168"/>
        <dbReference type="EC" id="3.1.1.4"/>
    </reaction>
</comment>
<evidence type="ECO:0000256" key="4">
    <source>
        <dbReference type="ARBA" id="ARBA00004514"/>
    </source>
</evidence>
<keyword evidence="19" id="KW-1185">Reference proteome</keyword>
<dbReference type="OrthoDB" id="419768at2759"/>
<keyword evidence="7 14" id="KW-0378">Hydrolase</keyword>
<evidence type="ECO:0000256" key="14">
    <source>
        <dbReference type="PROSITE-ProRule" id="PRU00555"/>
    </source>
</evidence>
<dbReference type="PANTHER" id="PTHR10728:SF32">
    <property type="entry name" value="CYTOSOLIC PHOSPHOLIPASE A2 BETA"/>
    <property type="match status" value="1"/>
</dbReference>
<evidence type="ECO:0000256" key="13">
    <source>
        <dbReference type="ARBA" id="ARBA00056109"/>
    </source>
</evidence>
<dbReference type="InterPro" id="IPR035892">
    <property type="entry name" value="C2_domain_sf"/>
</dbReference>
<feature type="domain" description="C2" evidence="16">
    <location>
        <begin position="1"/>
        <end position="119"/>
    </location>
</feature>
<dbReference type="SUPFAM" id="SSF49562">
    <property type="entry name" value="C2 domain (Calcium/lipid-binding domain, CaLB)"/>
    <property type="match status" value="1"/>
</dbReference>
<dbReference type="Pfam" id="PF18695">
    <property type="entry name" value="cPLA2_C2"/>
    <property type="match status" value="1"/>
</dbReference>
<name>A0A8C5R295_9ANUR</name>
<keyword evidence="9 14" id="KW-0442">Lipid degradation</keyword>
<reference evidence="18" key="2">
    <citation type="submission" date="2025-09" db="UniProtKB">
        <authorList>
            <consortium name="Ensembl"/>
        </authorList>
    </citation>
    <scope>IDENTIFICATION</scope>
</reference>
<dbReference type="GO" id="GO:0005509">
    <property type="term" value="F:calcium ion binding"/>
    <property type="evidence" value="ECO:0007669"/>
    <property type="project" value="TreeGrafter"/>
</dbReference>
<keyword evidence="5 15" id="KW-0963">Cytoplasm</keyword>
<dbReference type="PROSITE" id="PS51210">
    <property type="entry name" value="PLA2C"/>
    <property type="match status" value="1"/>
</dbReference>
<proteinExistence type="predicted"/>
<evidence type="ECO:0000313" key="18">
    <source>
        <dbReference type="Ensembl" id="ENSLLEP00000046014.1"/>
    </source>
</evidence>
<dbReference type="SMART" id="SM00239">
    <property type="entry name" value="C2"/>
    <property type="match status" value="1"/>
</dbReference>
<evidence type="ECO:0000256" key="7">
    <source>
        <dbReference type="ARBA" id="ARBA00022801"/>
    </source>
</evidence>
<evidence type="ECO:0000256" key="11">
    <source>
        <dbReference type="ARBA" id="ARBA00023136"/>
    </source>
</evidence>
<dbReference type="FunFam" id="3.40.1090.10:FF:000002">
    <property type="entry name" value="Phospholipase A2"/>
    <property type="match status" value="1"/>
</dbReference>
<comment type="subcellular location">
    <subcellularLocation>
        <location evidence="4">Cytoplasm</location>
        <location evidence="4">Cytosol</location>
    </subcellularLocation>
    <subcellularLocation>
        <location evidence="3">Membrane</location>
        <topology evidence="3">Peripheral membrane protein</topology>
    </subcellularLocation>
</comment>
<dbReference type="InterPro" id="IPR000008">
    <property type="entry name" value="C2_dom"/>
</dbReference>
<dbReference type="InterPro" id="IPR040723">
    <property type="entry name" value="cPLA2_C2"/>
</dbReference>
<evidence type="ECO:0000256" key="2">
    <source>
        <dbReference type="ARBA" id="ARBA00001913"/>
    </source>
</evidence>
<comment type="catalytic activity">
    <reaction evidence="12">
        <text>a 1-acyl-sn-glycero-3-phosphocholine + H2O = sn-glycerol 3-phosphocholine + a fatty acid + H(+)</text>
        <dbReference type="Rhea" id="RHEA:15177"/>
        <dbReference type="ChEBI" id="CHEBI:15377"/>
        <dbReference type="ChEBI" id="CHEBI:15378"/>
        <dbReference type="ChEBI" id="CHEBI:16870"/>
        <dbReference type="ChEBI" id="CHEBI:28868"/>
        <dbReference type="ChEBI" id="CHEBI:58168"/>
        <dbReference type="EC" id="3.1.1.5"/>
    </reaction>
</comment>
<feature type="domain" description="PLA2c" evidence="17">
    <location>
        <begin position="282"/>
        <end position="826"/>
    </location>
</feature>
<keyword evidence="10 14" id="KW-0443">Lipid metabolism</keyword>
<keyword evidence="8 15" id="KW-0106">Calcium</keyword>
<dbReference type="InterPro" id="IPR016035">
    <property type="entry name" value="Acyl_Trfase/lysoPLipase"/>
</dbReference>
<dbReference type="Gene3D" id="3.40.1090.10">
    <property type="entry name" value="Cytosolic phospholipase A2 catalytic domain"/>
    <property type="match status" value="1"/>
</dbReference>
<evidence type="ECO:0000256" key="6">
    <source>
        <dbReference type="ARBA" id="ARBA00022723"/>
    </source>
</evidence>
<evidence type="ECO:0000313" key="19">
    <source>
        <dbReference type="Proteomes" id="UP000694569"/>
    </source>
</evidence>
<dbReference type="GO" id="GO:0016020">
    <property type="term" value="C:membrane"/>
    <property type="evidence" value="ECO:0007669"/>
    <property type="project" value="UniProtKB-SubCell"/>
</dbReference>
<keyword evidence="6 15" id="KW-0479">Metal-binding</keyword>
<dbReference type="PANTHER" id="PTHR10728">
    <property type="entry name" value="CYTOSOLIC PHOSPHOLIPASE A2"/>
    <property type="match status" value="1"/>
</dbReference>
<comment type="function">
    <text evidence="13">Selectively hydrolyzes arachidonyl phospholipids in the sn-2 position releasing arachidonic acid. Together with its lysophospholipid activity, it is implicated in the initiation of the inflammatory response.</text>
</comment>
<evidence type="ECO:0000256" key="8">
    <source>
        <dbReference type="ARBA" id="ARBA00022837"/>
    </source>
</evidence>
<dbReference type="Ensembl" id="ENSLLET00000047848.1">
    <property type="protein sequence ID" value="ENSLLEP00000046014.1"/>
    <property type="gene ID" value="ENSLLEG00000029166.1"/>
</dbReference>
<dbReference type="AlphaFoldDB" id="A0A8C5R295"/>
<evidence type="ECO:0000256" key="10">
    <source>
        <dbReference type="ARBA" id="ARBA00023098"/>
    </source>
</evidence>
<dbReference type="SUPFAM" id="SSF52151">
    <property type="entry name" value="FabD/lysophospholipase-like"/>
    <property type="match status" value="1"/>
</dbReference>
<evidence type="ECO:0000256" key="9">
    <source>
        <dbReference type="ARBA" id="ARBA00022963"/>
    </source>
</evidence>
<comment type="domain">
    <text evidence="15">The N-terminal C2 domain associates with lipid membranes upon calcium binding.</text>
</comment>
<dbReference type="Pfam" id="PF00168">
    <property type="entry name" value="C2"/>
    <property type="match status" value="1"/>
</dbReference>
<comment type="cofactor">
    <cofactor evidence="2">
        <name>Ca(2+)</name>
        <dbReference type="ChEBI" id="CHEBI:29108"/>
    </cofactor>
</comment>
<reference evidence="18" key="1">
    <citation type="submission" date="2025-08" db="UniProtKB">
        <authorList>
            <consortium name="Ensembl"/>
        </authorList>
    </citation>
    <scope>IDENTIFICATION</scope>
</reference>
<dbReference type="Pfam" id="PF01735">
    <property type="entry name" value="PLA2_B"/>
    <property type="match status" value="1"/>
</dbReference>
<evidence type="ECO:0000259" key="17">
    <source>
        <dbReference type="PROSITE" id="PS51210"/>
    </source>
</evidence>
<dbReference type="PROSITE" id="PS50004">
    <property type="entry name" value="C2"/>
    <property type="match status" value="1"/>
</dbReference>
<accession>A0A8C5R295</accession>
<evidence type="ECO:0000256" key="5">
    <source>
        <dbReference type="ARBA" id="ARBA00022490"/>
    </source>
</evidence>
<evidence type="ECO:0000256" key="3">
    <source>
        <dbReference type="ARBA" id="ARBA00004170"/>
    </source>
</evidence>
<dbReference type="EC" id="3.1.1.4" evidence="15"/>
<protein>
    <recommendedName>
        <fullName evidence="15">Phospholipase A2</fullName>
        <ecNumber evidence="15">3.1.1.4</ecNumber>
    </recommendedName>
</protein>
<dbReference type="Gene3D" id="2.60.40.150">
    <property type="entry name" value="C2 domain"/>
    <property type="match status" value="1"/>
</dbReference>
<dbReference type="FunFam" id="2.60.40.150:FF:000030">
    <property type="entry name" value="Phospholipase A2"/>
    <property type="match status" value="1"/>
</dbReference>
<dbReference type="InterPro" id="IPR002642">
    <property type="entry name" value="LysoPLipase_cat_dom"/>
</dbReference>
<dbReference type="GO" id="GO:0046475">
    <property type="term" value="P:glycerophospholipid catabolic process"/>
    <property type="evidence" value="ECO:0007669"/>
    <property type="project" value="TreeGrafter"/>
</dbReference>
<evidence type="ECO:0000256" key="1">
    <source>
        <dbReference type="ARBA" id="ARBA00001604"/>
    </source>
</evidence>
<evidence type="ECO:0000256" key="12">
    <source>
        <dbReference type="ARBA" id="ARBA00049531"/>
    </source>
</evidence>
<dbReference type="GO" id="GO:0047498">
    <property type="term" value="F:calcium-dependent phospholipase A2 activity"/>
    <property type="evidence" value="ECO:0007669"/>
    <property type="project" value="TreeGrafter"/>
</dbReference>
<dbReference type="GeneTree" id="ENSGT01030000234606"/>
<dbReference type="Proteomes" id="UP000694569">
    <property type="component" value="Unplaced"/>
</dbReference>
<organism evidence="18 19">
    <name type="scientific">Leptobrachium leishanense</name>
    <name type="common">Leishan spiny toad</name>
    <dbReference type="NCBI Taxonomy" id="445787"/>
    <lineage>
        <taxon>Eukaryota</taxon>
        <taxon>Metazoa</taxon>
        <taxon>Chordata</taxon>
        <taxon>Craniata</taxon>
        <taxon>Vertebrata</taxon>
        <taxon>Euteleostomi</taxon>
        <taxon>Amphibia</taxon>
        <taxon>Batrachia</taxon>
        <taxon>Anura</taxon>
        <taxon>Pelobatoidea</taxon>
        <taxon>Megophryidae</taxon>
        <taxon>Leptobrachium</taxon>
    </lineage>
</organism>
<sequence length="826" mass="94912">MAQKHTKGSFQEESELSKLTVKVIQAKNIPWADWTNNADCYVCLWLPTSTNKMFQTKTISNTSEPKWNESFNFKISEKLQNKLYVTLHDEDVISKNDLLYTIVVDVGKLPFGKPKRETFSLHPKGKEILEMEFSLLKLSAHPEKIRTNGVLVCREVSCLDIFVEKQKLPENVQGKNIIFTVEDSCEKMHKMTLNSTTDPTNPYKCNFHCIRKWEPELIAHIESKNKEDIDGLTHVPFKSLSFEREEKVEVPAPNVHTKRCCFTLPLHWNKAKSLELKLKASHCTEKLDMRLGFDLCEEEKIFLKKRSKIVAASLRKSLELDHDLQETEIPVIAVSTTGGGARAMASLYGTLSGLKKMDLLDTVSYITGASGSTWCMSKLYGDPDWSQKDLTGPIQNARKKLTTSKLPAFSLSRMAFYHDEMKNREDMGYKTSVTDLWGLAIESMFCSELKGATLSDQRKTINNGQNPLPLYLAMNVKITDRTTLDYKEWCEFSPYEVGLIKYGAFIRSEDFCSEFFMGRLIKKLPESRLCYLQGLWSNIFSINLMDAWFAAVSSENFWDRFTKETADKTDEEDVVNLRERKRDPASHLILPEGKLGSTVKDILTKRPLDGDHHNFLRGLHIHRDYVNQDEFNSFHDTNKHQCPNYLTPFSDSLCLVDSAYYINASFPPLLRKERKVDVILSFDYGLSRRFNSVEQTQSYCRQQKIPFPIIEPSEEDQKNPKECYVFSDHDCPDAPIILHFPLTLDTFKEFKAPGVKRSPQELDEGNVNLSGLWSPYRLLNLTYGENDFDKLVKLAEYNVMNNKELILQAVRDAMARKQKMRNTGAV</sequence>
<dbReference type="SMART" id="SM00022">
    <property type="entry name" value="PLAc"/>
    <property type="match status" value="1"/>
</dbReference>
<evidence type="ECO:0000256" key="15">
    <source>
        <dbReference type="RuleBase" id="RU362102"/>
    </source>
</evidence>